<accession>A0A0C7NM03</accession>
<dbReference type="InterPro" id="IPR053149">
    <property type="entry name" value="TPK"/>
</dbReference>
<dbReference type="NCBIfam" id="TIGR01378">
    <property type="entry name" value="thi_PPkinase"/>
    <property type="match status" value="1"/>
</dbReference>
<evidence type="ECO:0000313" key="7">
    <source>
        <dbReference type="EMBL" id="CEP78931.1"/>
    </source>
</evidence>
<dbReference type="InterPro" id="IPR007373">
    <property type="entry name" value="Thiamin_PyroPKinase_B1-bd"/>
</dbReference>
<protein>
    <recommendedName>
        <fullName evidence="5">Thiamine diphosphokinase</fullName>
        <ecNumber evidence="5">2.7.6.2</ecNumber>
    </recommendedName>
</protein>
<dbReference type="InterPro" id="IPR006282">
    <property type="entry name" value="Thi_PPkinase"/>
</dbReference>
<dbReference type="GO" id="GO:0005524">
    <property type="term" value="F:ATP binding"/>
    <property type="evidence" value="ECO:0007669"/>
    <property type="project" value="UniProtKB-KW"/>
</dbReference>
<dbReference type="SUPFAM" id="SSF63862">
    <property type="entry name" value="Thiamin pyrophosphokinase, substrate-binding domain"/>
    <property type="match status" value="1"/>
</dbReference>
<dbReference type="GO" id="GO:0004788">
    <property type="term" value="F:thiamine diphosphokinase activity"/>
    <property type="evidence" value="ECO:0007669"/>
    <property type="project" value="UniProtKB-UniRule"/>
</dbReference>
<dbReference type="GO" id="GO:0030975">
    <property type="term" value="F:thiamine binding"/>
    <property type="evidence" value="ECO:0007669"/>
    <property type="project" value="InterPro"/>
</dbReference>
<evidence type="ECO:0000259" key="6">
    <source>
        <dbReference type="SMART" id="SM00983"/>
    </source>
</evidence>
<evidence type="ECO:0000256" key="3">
    <source>
        <dbReference type="ARBA" id="ARBA00022777"/>
    </source>
</evidence>
<dbReference type="KEGG" id="dtn:DTL3_1642"/>
<dbReference type="PANTHER" id="PTHR41299:SF1">
    <property type="entry name" value="THIAMINE PYROPHOSPHOKINASE"/>
    <property type="match status" value="1"/>
</dbReference>
<evidence type="ECO:0000256" key="5">
    <source>
        <dbReference type="NCBIfam" id="TIGR01378"/>
    </source>
</evidence>
<dbReference type="Proteomes" id="UP000032809">
    <property type="component" value="Chromosome I"/>
</dbReference>
<dbReference type="GO" id="GO:0006772">
    <property type="term" value="P:thiamine metabolic process"/>
    <property type="evidence" value="ECO:0007669"/>
    <property type="project" value="UniProtKB-UniRule"/>
</dbReference>
<sequence length="173" mass="19845">MNIPPNYLIGDLDSANPKDIQWAHENKTTIITYPREKDEIDTELALMYVKEKNEKDVVISCVFGNRIDQEIASIYLLAEYIELNPVILEENVKVGIVNKEKIEEAIPGETWSIIRIGEPVEGLTLEGFKYPLTNENINNFKSLGISNQAIQNQVKITVNKGKVIYIRWINLQW</sequence>
<dbReference type="EMBL" id="LN824141">
    <property type="protein sequence ID" value="CEP78931.1"/>
    <property type="molecule type" value="Genomic_DNA"/>
</dbReference>
<evidence type="ECO:0000256" key="2">
    <source>
        <dbReference type="ARBA" id="ARBA00022741"/>
    </source>
</evidence>
<dbReference type="InterPro" id="IPR036759">
    <property type="entry name" value="TPK_catalytic_sf"/>
</dbReference>
<keyword evidence="4" id="KW-0067">ATP-binding</keyword>
<evidence type="ECO:0000256" key="4">
    <source>
        <dbReference type="ARBA" id="ARBA00022840"/>
    </source>
</evidence>
<proteinExistence type="predicted"/>
<dbReference type="EC" id="2.7.6.2" evidence="5"/>
<organism evidence="7 8">
    <name type="scientific">Defluviitoga tunisiensis</name>
    <dbReference type="NCBI Taxonomy" id="1006576"/>
    <lineage>
        <taxon>Bacteria</taxon>
        <taxon>Thermotogati</taxon>
        <taxon>Thermotogota</taxon>
        <taxon>Thermotogae</taxon>
        <taxon>Petrotogales</taxon>
        <taxon>Petrotogaceae</taxon>
        <taxon>Defluviitoga</taxon>
    </lineage>
</organism>
<dbReference type="Pfam" id="PF04265">
    <property type="entry name" value="TPK_B1_binding"/>
    <property type="match status" value="1"/>
</dbReference>
<dbReference type="SUPFAM" id="SSF63999">
    <property type="entry name" value="Thiamin pyrophosphokinase, catalytic domain"/>
    <property type="match status" value="1"/>
</dbReference>
<dbReference type="InterPro" id="IPR036371">
    <property type="entry name" value="TPK_B1-bd_sf"/>
</dbReference>
<dbReference type="SMART" id="SM00983">
    <property type="entry name" value="TPK_B1_binding"/>
    <property type="match status" value="1"/>
</dbReference>
<keyword evidence="2" id="KW-0547">Nucleotide-binding</keyword>
<dbReference type="STRING" id="1006576.DTL3_1642"/>
<feature type="domain" description="Thiamin pyrophosphokinase thiamin-binding" evidence="6">
    <location>
        <begin position="100"/>
        <end position="164"/>
    </location>
</feature>
<reference evidence="8" key="1">
    <citation type="submission" date="2014-11" db="EMBL/GenBank/DDBJ databases">
        <authorList>
            <person name="Wibberg D."/>
        </authorList>
    </citation>
    <scope>NUCLEOTIDE SEQUENCE [LARGE SCALE GENOMIC DNA]</scope>
    <source>
        <strain evidence="8">L3</strain>
    </source>
</reference>
<keyword evidence="8" id="KW-1185">Reference proteome</keyword>
<dbReference type="PANTHER" id="PTHR41299">
    <property type="entry name" value="THIAMINE PYROPHOSPHOKINASE"/>
    <property type="match status" value="1"/>
</dbReference>
<dbReference type="AlphaFoldDB" id="A0A0C7NM03"/>
<keyword evidence="3 7" id="KW-0418">Kinase</keyword>
<dbReference type="PATRIC" id="fig|1006576.9.peg.1637"/>
<dbReference type="CDD" id="cd07995">
    <property type="entry name" value="TPK"/>
    <property type="match status" value="1"/>
</dbReference>
<dbReference type="HOGENOM" id="CLU_044237_1_1_0"/>
<name>A0A0C7NM03_DEFTU</name>
<dbReference type="GO" id="GO:0009229">
    <property type="term" value="P:thiamine diphosphate biosynthetic process"/>
    <property type="evidence" value="ECO:0007669"/>
    <property type="project" value="InterPro"/>
</dbReference>
<evidence type="ECO:0000313" key="8">
    <source>
        <dbReference type="Proteomes" id="UP000032809"/>
    </source>
</evidence>
<gene>
    <name evidence="7" type="primary">tpk</name>
    <name evidence="7" type="ORF">DTL3_1642</name>
</gene>
<dbReference type="Pfam" id="PF04263">
    <property type="entry name" value="TPK_catalytic"/>
    <property type="match status" value="1"/>
</dbReference>
<keyword evidence="1 7" id="KW-0808">Transferase</keyword>
<dbReference type="InterPro" id="IPR007371">
    <property type="entry name" value="TPK_catalytic"/>
</dbReference>
<evidence type="ECO:0000256" key="1">
    <source>
        <dbReference type="ARBA" id="ARBA00022679"/>
    </source>
</evidence>
<dbReference type="GO" id="GO:0016301">
    <property type="term" value="F:kinase activity"/>
    <property type="evidence" value="ECO:0007669"/>
    <property type="project" value="UniProtKB-KW"/>
</dbReference>
<dbReference type="Gene3D" id="3.40.50.10240">
    <property type="entry name" value="Thiamin pyrophosphokinase, catalytic domain"/>
    <property type="match status" value="1"/>
</dbReference>